<evidence type="ECO:0000256" key="6">
    <source>
        <dbReference type="ARBA" id="ARBA00022839"/>
    </source>
</evidence>
<protein>
    <recommendedName>
        <fullName evidence="3 7">Nuclease SbcCD subunit D</fullName>
    </recommendedName>
</protein>
<comment type="function">
    <text evidence="7">SbcCD cleaves DNA hairpin structures. These structures can inhibit DNA replication and are intermediates in certain DNA recombination reactions. The complex acts as a 3'-&gt;5' double strand exonuclease that can open hairpins. It also has a 5' single-strand endonuclease activity.</text>
</comment>
<dbReference type="AlphaFoldDB" id="A0A6N3EBB8"/>
<keyword evidence="7" id="KW-0233">DNA recombination</keyword>
<dbReference type="Pfam" id="PF00149">
    <property type="entry name" value="Metallophos"/>
    <property type="match status" value="1"/>
</dbReference>
<evidence type="ECO:0000259" key="8">
    <source>
        <dbReference type="Pfam" id="PF00149"/>
    </source>
</evidence>
<dbReference type="SUPFAM" id="SSF56300">
    <property type="entry name" value="Metallo-dependent phosphatases"/>
    <property type="match status" value="1"/>
</dbReference>
<name>A0A6N3EBB8_9FIRM</name>
<keyword evidence="6 7" id="KW-0269">Exonuclease</keyword>
<evidence type="ECO:0000256" key="3">
    <source>
        <dbReference type="ARBA" id="ARBA00013365"/>
    </source>
</evidence>
<dbReference type="CDD" id="cd00840">
    <property type="entry name" value="MPP_Mre11_N"/>
    <property type="match status" value="1"/>
</dbReference>
<dbReference type="NCBIfam" id="TIGR00619">
    <property type="entry name" value="sbcd"/>
    <property type="match status" value="1"/>
</dbReference>
<comment type="similarity">
    <text evidence="1 7">Belongs to the SbcD family.</text>
</comment>
<evidence type="ECO:0000256" key="2">
    <source>
        <dbReference type="ARBA" id="ARBA00011322"/>
    </source>
</evidence>
<proteinExistence type="inferred from homology"/>
<reference evidence="10" key="1">
    <citation type="submission" date="2019-11" db="EMBL/GenBank/DDBJ databases">
        <authorList>
            <person name="Feng L."/>
        </authorList>
    </citation>
    <scope>NUCLEOTIDE SEQUENCE</scope>
    <source>
        <strain evidence="10">VdisparLFYP95</strain>
    </source>
</reference>
<dbReference type="InterPro" id="IPR026843">
    <property type="entry name" value="SbcD_C"/>
</dbReference>
<dbReference type="EMBL" id="CACRUF010000057">
    <property type="protein sequence ID" value="VYU37184.1"/>
    <property type="molecule type" value="Genomic_DNA"/>
</dbReference>
<evidence type="ECO:0000256" key="5">
    <source>
        <dbReference type="ARBA" id="ARBA00022801"/>
    </source>
</evidence>
<accession>A0A6N3EBB8</accession>
<dbReference type="RefSeq" id="WP_156720103.1">
    <property type="nucleotide sequence ID" value="NZ_CACRUF010000057.1"/>
</dbReference>
<feature type="domain" description="Calcineurin-like phosphoesterase" evidence="8">
    <location>
        <begin position="1"/>
        <end position="94"/>
    </location>
</feature>
<feature type="domain" description="Nuclease SbcCD subunit D C-terminal" evidence="9">
    <location>
        <begin position="344"/>
        <end position="430"/>
    </location>
</feature>
<gene>
    <name evidence="7 10" type="primary">sbcD</name>
    <name evidence="10" type="ORF">VDLFYP95_00279</name>
</gene>
<dbReference type="InterPro" id="IPR029052">
    <property type="entry name" value="Metallo-depent_PP-like"/>
</dbReference>
<organism evidence="10">
    <name type="scientific">Veillonella dispar</name>
    <dbReference type="NCBI Taxonomy" id="39778"/>
    <lineage>
        <taxon>Bacteria</taxon>
        <taxon>Bacillati</taxon>
        <taxon>Bacillota</taxon>
        <taxon>Negativicutes</taxon>
        <taxon>Veillonellales</taxon>
        <taxon>Veillonellaceae</taxon>
        <taxon>Veillonella</taxon>
    </lineage>
</organism>
<evidence type="ECO:0000256" key="1">
    <source>
        <dbReference type="ARBA" id="ARBA00010555"/>
    </source>
</evidence>
<dbReference type="PANTHER" id="PTHR30337:SF0">
    <property type="entry name" value="NUCLEASE SBCCD SUBUNIT D"/>
    <property type="match status" value="1"/>
</dbReference>
<dbReference type="InterPro" id="IPR050535">
    <property type="entry name" value="DNA_Repair-Maintenance_Comp"/>
</dbReference>
<evidence type="ECO:0000313" key="10">
    <source>
        <dbReference type="EMBL" id="VYU37184.1"/>
    </source>
</evidence>
<dbReference type="PANTHER" id="PTHR30337">
    <property type="entry name" value="COMPONENT OF ATP-DEPENDENT DSDNA EXONUCLEASE"/>
    <property type="match status" value="1"/>
</dbReference>
<keyword evidence="5 7" id="KW-0378">Hydrolase</keyword>
<keyword evidence="4 7" id="KW-0540">Nuclease</keyword>
<dbReference type="GO" id="GO:0006310">
    <property type="term" value="P:DNA recombination"/>
    <property type="evidence" value="ECO:0007669"/>
    <property type="project" value="UniProtKB-KW"/>
</dbReference>
<sequence length="456" mass="51458">MRFLHTADWHLGRIFYGQYLTDDQAHVLENQFFSILKDEKIDGILLAGDVFDRAVPPIEAIELWDSIITRLAMDYKVPLFVVSGNHDGAERLEVGRSMLSQSGIHIWGSPHHALQPFEFEGVDGKVAICPMPFSEPRRIGDALGLGFATPSLETTQYLENVGETESKIKAKSKRSKSKKASVDVVEDSLFAGVDMVDEKTAAIETSKGVTQDLVAHNESALNLHNYDQMYQAWSNHLRNQVPKGMRSIAISHAFVMGGDVGGSERTLSIGGSEQVSPQVFKDFHYTALGHLHGPQRMGADYIRYSGSPLKYSFDEHTQKKSFTIIDMDAKGKVDISTIPVEAKRDVVILEGYFEDLLNNKELQAKHKDDYVQARLLDTMPIMDGMAKLRQVYHRCMTIDLVGRVAAPMADMDEAVFKELNERELFNQFAETVWKEPLTEREQEYINSVWDRILKED</sequence>
<evidence type="ECO:0000259" key="9">
    <source>
        <dbReference type="Pfam" id="PF12320"/>
    </source>
</evidence>
<dbReference type="InterPro" id="IPR004593">
    <property type="entry name" value="SbcD"/>
</dbReference>
<keyword evidence="7" id="KW-0235">DNA replication</keyword>
<dbReference type="Gene3D" id="3.60.21.10">
    <property type="match status" value="1"/>
</dbReference>
<dbReference type="GO" id="GO:0006260">
    <property type="term" value="P:DNA replication"/>
    <property type="evidence" value="ECO:0007669"/>
    <property type="project" value="UniProtKB-KW"/>
</dbReference>
<evidence type="ECO:0000256" key="4">
    <source>
        <dbReference type="ARBA" id="ARBA00022722"/>
    </source>
</evidence>
<dbReference type="InterPro" id="IPR004843">
    <property type="entry name" value="Calcineurin-like_PHP"/>
</dbReference>
<keyword evidence="7" id="KW-0255">Endonuclease</keyword>
<dbReference type="GO" id="GO:0004519">
    <property type="term" value="F:endonuclease activity"/>
    <property type="evidence" value="ECO:0007669"/>
    <property type="project" value="UniProtKB-KW"/>
</dbReference>
<dbReference type="Pfam" id="PF12320">
    <property type="entry name" value="SbcD_C"/>
    <property type="match status" value="1"/>
</dbReference>
<comment type="subunit">
    <text evidence="2 7">Heterodimer of SbcC and SbcD.</text>
</comment>
<dbReference type="GO" id="GO:0008408">
    <property type="term" value="F:3'-5' exonuclease activity"/>
    <property type="evidence" value="ECO:0007669"/>
    <property type="project" value="InterPro"/>
</dbReference>
<dbReference type="InterPro" id="IPR041796">
    <property type="entry name" value="Mre11_N"/>
</dbReference>
<evidence type="ECO:0000256" key="7">
    <source>
        <dbReference type="RuleBase" id="RU363069"/>
    </source>
</evidence>